<proteinExistence type="predicted"/>
<dbReference type="GO" id="GO:0005886">
    <property type="term" value="C:plasma membrane"/>
    <property type="evidence" value="ECO:0007669"/>
    <property type="project" value="UniProtKB-SubCell"/>
</dbReference>
<keyword evidence="3 6" id="KW-0812">Transmembrane</keyword>
<evidence type="ECO:0000256" key="2">
    <source>
        <dbReference type="ARBA" id="ARBA00022475"/>
    </source>
</evidence>
<keyword evidence="8" id="KW-1185">Reference proteome</keyword>
<evidence type="ECO:0000256" key="3">
    <source>
        <dbReference type="ARBA" id="ARBA00022692"/>
    </source>
</evidence>
<feature type="transmembrane region" description="Helical" evidence="6">
    <location>
        <begin position="64"/>
        <end position="83"/>
    </location>
</feature>
<evidence type="ECO:0000313" key="7">
    <source>
        <dbReference type="EMBL" id="ADH88338.1"/>
    </source>
</evidence>
<dbReference type="KEGG" id="sno:Snov_1018"/>
<keyword evidence="2" id="KW-1003">Cell membrane</keyword>
<reference evidence="7 8" key="1">
    <citation type="journal article" date="2012" name="Stand. Genomic Sci.">
        <title>Complete genome sequence of the facultatively chemolithoautotrophic and methylotrophic alpha Proteobacterium Starkeya novella type strain (ATCC 8093(T)).</title>
        <authorList>
            <person name="Kappler U."/>
            <person name="Davenport K."/>
            <person name="Beatson S."/>
            <person name="Lucas S."/>
            <person name="Lapidus A."/>
            <person name="Copeland A."/>
            <person name="Berry K.W."/>
            <person name="Glavina Del Rio T."/>
            <person name="Hammon N."/>
            <person name="Dalin E."/>
            <person name="Tice H."/>
            <person name="Pitluck S."/>
            <person name="Richardson P."/>
            <person name="Bruce D."/>
            <person name="Goodwin L.A."/>
            <person name="Han C."/>
            <person name="Tapia R."/>
            <person name="Detter J.C."/>
            <person name="Chang Y.J."/>
            <person name="Jeffries C.D."/>
            <person name="Land M."/>
            <person name="Hauser L."/>
            <person name="Kyrpides N.C."/>
            <person name="Goker M."/>
            <person name="Ivanova N."/>
            <person name="Klenk H.P."/>
            <person name="Woyke T."/>
        </authorList>
    </citation>
    <scope>NUCLEOTIDE SEQUENCE [LARGE SCALE GENOMIC DNA]</scope>
    <source>
        <strain evidence="8">ATCC 8093 / DSM 506 / JCM 20403 / CCM 1077 / IAM 12100 / NBRC 12443 / NCIMB 10456</strain>
    </source>
</reference>
<dbReference type="InterPro" id="IPR019108">
    <property type="entry name" value="Caa3_assmbl_CtaG-rel"/>
</dbReference>
<organism evidence="7 8">
    <name type="scientific">Ancylobacter novellus (strain ATCC 8093 / DSM 506 / JCM 20403 / CCM 1077 / IAM 12100 / NBRC 12443 / NCIMB 10456)</name>
    <name type="common">Starkeya novella</name>
    <dbReference type="NCBI Taxonomy" id="639283"/>
    <lineage>
        <taxon>Bacteria</taxon>
        <taxon>Pseudomonadati</taxon>
        <taxon>Pseudomonadota</taxon>
        <taxon>Alphaproteobacteria</taxon>
        <taxon>Hyphomicrobiales</taxon>
        <taxon>Xanthobacteraceae</taxon>
        <taxon>Ancylobacter</taxon>
    </lineage>
</organism>
<keyword evidence="4 6" id="KW-1133">Transmembrane helix</keyword>
<feature type="transmembrane region" description="Helical" evidence="6">
    <location>
        <begin position="34"/>
        <end position="52"/>
    </location>
</feature>
<dbReference type="EMBL" id="CP002026">
    <property type="protein sequence ID" value="ADH88338.1"/>
    <property type="molecule type" value="Genomic_DNA"/>
</dbReference>
<evidence type="ECO:0000256" key="4">
    <source>
        <dbReference type="ARBA" id="ARBA00022989"/>
    </source>
</evidence>
<evidence type="ECO:0000313" key="8">
    <source>
        <dbReference type="Proteomes" id="UP000006633"/>
    </source>
</evidence>
<dbReference type="RefSeq" id="WP_013165843.1">
    <property type="nucleotide sequence ID" value="NC_014217.1"/>
</dbReference>
<dbReference type="Proteomes" id="UP000006633">
    <property type="component" value="Chromosome"/>
</dbReference>
<feature type="transmembrane region" description="Helical" evidence="6">
    <location>
        <begin position="173"/>
        <end position="196"/>
    </location>
</feature>
<keyword evidence="5 6" id="KW-0472">Membrane</keyword>
<feature type="transmembrane region" description="Helical" evidence="6">
    <location>
        <begin position="128"/>
        <end position="153"/>
    </location>
</feature>
<protein>
    <submittedName>
        <fullName evidence="7">Cytochrome c oxidase caa3-type, assembly factor CtaG-related protein</fullName>
    </submittedName>
</protein>
<evidence type="ECO:0000256" key="6">
    <source>
        <dbReference type="SAM" id="Phobius"/>
    </source>
</evidence>
<gene>
    <name evidence="7" type="ordered locus">Snov_1018</name>
</gene>
<evidence type="ECO:0000256" key="1">
    <source>
        <dbReference type="ARBA" id="ARBA00004651"/>
    </source>
</evidence>
<evidence type="ECO:0000256" key="5">
    <source>
        <dbReference type="ARBA" id="ARBA00023136"/>
    </source>
</evidence>
<sequence>MKPLALAAGLAILAFVWGGPLPGMAGHAFSAHMTMHMAVVALAAPLIAVGLAGTRFEPTGRLPLLFSPLLAAMLEFVVVWGWHLPALHGAARAGGLLFVVEQGSFLAVGLLLWLACLGRAAGGTMAGALIGTLGLLVTSMHMTLLGALIAFAGRPLYGHLHGDDTTSVVADQQMGGVIMLFAGGAVYLAGGLFLMARVVLSGETRRTAP</sequence>
<dbReference type="eggNOG" id="COG3336">
    <property type="taxonomic scope" value="Bacteria"/>
</dbReference>
<dbReference type="Pfam" id="PF09678">
    <property type="entry name" value="Caa3_CtaG"/>
    <property type="match status" value="1"/>
</dbReference>
<dbReference type="AlphaFoldDB" id="D7A6W4"/>
<name>D7A6W4_ANCN5</name>
<comment type="subcellular location">
    <subcellularLocation>
        <location evidence="1">Cell membrane</location>
        <topology evidence="1">Multi-pass membrane protein</topology>
    </subcellularLocation>
</comment>
<dbReference type="STRING" id="639283.Snov_1018"/>
<dbReference type="OrthoDB" id="259025at2"/>
<accession>D7A6W4</accession>
<dbReference type="HOGENOM" id="CLU_054944_0_1_5"/>
<feature type="transmembrane region" description="Helical" evidence="6">
    <location>
        <begin position="95"/>
        <end position="116"/>
    </location>
</feature>